<reference evidence="2 3" key="1">
    <citation type="journal article" date="2018" name="New Phytol.">
        <title>Phylogenomics of Endogonaceae and evolution of mycorrhizas within Mucoromycota.</title>
        <authorList>
            <person name="Chang Y."/>
            <person name="Desiro A."/>
            <person name="Na H."/>
            <person name="Sandor L."/>
            <person name="Lipzen A."/>
            <person name="Clum A."/>
            <person name="Barry K."/>
            <person name="Grigoriev I.V."/>
            <person name="Martin F.M."/>
            <person name="Stajich J.E."/>
            <person name="Smith M.E."/>
            <person name="Bonito G."/>
            <person name="Spatafora J.W."/>
        </authorList>
    </citation>
    <scope>NUCLEOTIDE SEQUENCE [LARGE SCALE GENOMIC DNA]</scope>
    <source>
        <strain evidence="2 3">GMNB39</strain>
    </source>
</reference>
<sequence length="220" mass="24724">MVCGSCSRFRGGKSSVDPTKAVLPKAITRNSRQSERNIPIAAPFSSCGVIETMATGLETQSRSSCLVCLALIPSTSVCRSSHLQIPNFKTLISYAAPRIYHPNSQWREPFAPFPVSSFLYPFCLTILMYSARLVSPCDPGFRGFAPLPFALTFLPFAIVNIFSVFHFLFRLAPAFYQRFRHDSLNWLPTIWLHLNTSQVHIFMSNSKQYYSGYADLTLFG</sequence>
<keyword evidence="1" id="KW-1133">Transmembrane helix</keyword>
<dbReference type="Proteomes" id="UP000268093">
    <property type="component" value="Unassembled WGS sequence"/>
</dbReference>
<feature type="transmembrane region" description="Helical" evidence="1">
    <location>
        <begin position="149"/>
        <end position="169"/>
    </location>
</feature>
<organism evidence="2 3">
    <name type="scientific">Jimgerdemannia flammicorona</name>
    <dbReference type="NCBI Taxonomy" id="994334"/>
    <lineage>
        <taxon>Eukaryota</taxon>
        <taxon>Fungi</taxon>
        <taxon>Fungi incertae sedis</taxon>
        <taxon>Mucoromycota</taxon>
        <taxon>Mucoromycotina</taxon>
        <taxon>Endogonomycetes</taxon>
        <taxon>Endogonales</taxon>
        <taxon>Endogonaceae</taxon>
        <taxon>Jimgerdemannia</taxon>
    </lineage>
</organism>
<evidence type="ECO:0000313" key="3">
    <source>
        <dbReference type="Proteomes" id="UP000268093"/>
    </source>
</evidence>
<evidence type="ECO:0000313" key="2">
    <source>
        <dbReference type="EMBL" id="RUP49839.1"/>
    </source>
</evidence>
<evidence type="ECO:0000256" key="1">
    <source>
        <dbReference type="SAM" id="Phobius"/>
    </source>
</evidence>
<accession>A0A433DG97</accession>
<comment type="caution">
    <text evidence="2">The sequence shown here is derived from an EMBL/GenBank/DDBJ whole genome shotgun (WGS) entry which is preliminary data.</text>
</comment>
<dbReference type="EMBL" id="RBNI01001917">
    <property type="protein sequence ID" value="RUP49839.1"/>
    <property type="molecule type" value="Genomic_DNA"/>
</dbReference>
<keyword evidence="1" id="KW-0812">Transmembrane</keyword>
<name>A0A433DG97_9FUNG</name>
<dbReference type="AlphaFoldDB" id="A0A433DG97"/>
<gene>
    <name evidence="2" type="ORF">BC936DRAFT_141282</name>
</gene>
<keyword evidence="3" id="KW-1185">Reference proteome</keyword>
<protein>
    <submittedName>
        <fullName evidence="2">Uncharacterized protein</fullName>
    </submittedName>
</protein>
<feature type="transmembrane region" description="Helical" evidence="1">
    <location>
        <begin position="110"/>
        <end position="129"/>
    </location>
</feature>
<keyword evidence="1" id="KW-0472">Membrane</keyword>
<proteinExistence type="predicted"/>